<keyword evidence="7" id="KW-0472">Membrane</keyword>
<evidence type="ECO:0000256" key="7">
    <source>
        <dbReference type="ARBA" id="ARBA00023136"/>
    </source>
</evidence>
<dbReference type="PANTHER" id="PTHR43297:SF2">
    <property type="entry name" value="DIPEPTIDE TRANSPORT ATP-BINDING PROTEIN DPPD"/>
    <property type="match status" value="1"/>
</dbReference>
<keyword evidence="6" id="KW-0067">ATP-binding</keyword>
<keyword evidence="5" id="KW-0547">Nucleotide-binding</keyword>
<sequence>MKPAPILEVRRLVTVFDTEEESVRAADDVSFSLDRGATLGIVGESGCGKSVTALSILRLLPRPAGRIAAGEIWFDGTDLVRLPAGEMSRIRGKRISMIFQEPMTALNPVHRIGRQLGEVFQLHFPDMPTGDIEAASVSMLRKVGIPEPEQRMREYPHQISGGMRQRVMIAMALACRPDILIADEPTTALDVTIQAQILSLIRDLQAETGMSVIIITHDLGVIAETCDAVAVMYAGRTVETASIRELFENPRHPYTRGLLTSIPRLDFPRKTPLSIIRGVVPGLHELPEGCRFRNRCPHAKPLCRTDPPMMNVGEDHFAACHFSDTLAPFSLETADKEAVGPSVGTSASTQAISRICLEVRDLKMHFPIYGGILRRPVGKVFAVDGVSFVIRRGRTLGLVGESGCGKTTVGRSILRLYQPTAGSVRFNGREVLTLDRRQLQAVRRDVQMIFQDPFESLNSRFTVADILEEPFIIHRMGSGNERREKVRRLLGTVGMPESALTRFPHEFSGGQRQRIGIARAIALNPELVICDEPVSALDVSIQSQILNLLLDLQEELGLTYLFISHDLTVVRHISDDIAVMYLGKIVEHTDADGIYACPLHPYTRALIAAIPVPSPDPKPQKPFPAGDVPSPIHPPSGCRFRTRCPIRIDRCTEEEPILRKVDDGNGNVHWVACHRV</sequence>
<dbReference type="Proteomes" id="UP000014977">
    <property type="component" value="Unassembled WGS sequence"/>
</dbReference>
<dbReference type="InterPro" id="IPR027417">
    <property type="entry name" value="P-loop_NTPase"/>
</dbReference>
<dbReference type="eggNOG" id="COG4172">
    <property type="taxonomic scope" value="Bacteria"/>
</dbReference>
<dbReference type="PROSITE" id="PS00211">
    <property type="entry name" value="ABC_TRANSPORTER_1"/>
    <property type="match status" value="2"/>
</dbReference>
<dbReference type="RefSeq" id="WP_020878717.1">
    <property type="nucleotide sequence ID" value="NZ_ATHJ01000129.1"/>
</dbReference>
<keyword evidence="4" id="KW-1003">Cell membrane</keyword>
<dbReference type="PANTHER" id="PTHR43297">
    <property type="entry name" value="OLIGOPEPTIDE TRANSPORT ATP-BINDING PROTEIN APPD"/>
    <property type="match status" value="1"/>
</dbReference>
<dbReference type="EMBL" id="ATHJ01000129">
    <property type="protein sequence ID" value="EPR33212.1"/>
    <property type="molecule type" value="Genomic_DNA"/>
</dbReference>
<feature type="domain" description="ABC transporter" evidence="8">
    <location>
        <begin position="357"/>
        <end position="607"/>
    </location>
</feature>
<proteinExistence type="inferred from homology"/>
<dbReference type="GO" id="GO:0015833">
    <property type="term" value="P:peptide transport"/>
    <property type="evidence" value="ECO:0007669"/>
    <property type="project" value="InterPro"/>
</dbReference>
<dbReference type="InterPro" id="IPR050388">
    <property type="entry name" value="ABC_Ni/Peptide_Import"/>
</dbReference>
<dbReference type="GO" id="GO:0005886">
    <property type="term" value="C:plasma membrane"/>
    <property type="evidence" value="ECO:0007669"/>
    <property type="project" value="UniProtKB-SubCell"/>
</dbReference>
<evidence type="ECO:0000259" key="8">
    <source>
        <dbReference type="PROSITE" id="PS50893"/>
    </source>
</evidence>
<evidence type="ECO:0000256" key="4">
    <source>
        <dbReference type="ARBA" id="ARBA00022475"/>
    </source>
</evidence>
<dbReference type="Pfam" id="PF00005">
    <property type="entry name" value="ABC_tran"/>
    <property type="match status" value="2"/>
</dbReference>
<dbReference type="InterPro" id="IPR003593">
    <property type="entry name" value="AAA+_ATPase"/>
</dbReference>
<evidence type="ECO:0000256" key="2">
    <source>
        <dbReference type="ARBA" id="ARBA00005417"/>
    </source>
</evidence>
<dbReference type="PROSITE" id="PS50893">
    <property type="entry name" value="ABC_TRANSPORTER_2"/>
    <property type="match status" value="2"/>
</dbReference>
<evidence type="ECO:0000313" key="9">
    <source>
        <dbReference type="EMBL" id="EPR33212.1"/>
    </source>
</evidence>
<dbReference type="Gene3D" id="3.40.50.300">
    <property type="entry name" value="P-loop containing nucleotide triphosphate hydrolases"/>
    <property type="match status" value="2"/>
</dbReference>
<evidence type="ECO:0000313" key="10">
    <source>
        <dbReference type="Proteomes" id="UP000014977"/>
    </source>
</evidence>
<dbReference type="FunFam" id="3.40.50.300:FF:000016">
    <property type="entry name" value="Oligopeptide ABC transporter ATP-binding component"/>
    <property type="match status" value="2"/>
</dbReference>
<reference evidence="9 10" key="1">
    <citation type="journal article" date="2013" name="Genome Announc.">
        <title>Draft genome sequences for three mercury-methylating, sulfate-reducing bacteria.</title>
        <authorList>
            <person name="Brown S.D."/>
            <person name="Hurt R.A.Jr."/>
            <person name="Gilmour C.C."/>
            <person name="Elias D.A."/>
        </authorList>
    </citation>
    <scope>NUCLEOTIDE SEQUENCE [LARGE SCALE GENOMIC DNA]</scope>
    <source>
        <strain evidence="9 10">DSM 2059</strain>
    </source>
</reference>
<dbReference type="NCBIfam" id="NF008453">
    <property type="entry name" value="PRK11308.1"/>
    <property type="match status" value="2"/>
</dbReference>
<evidence type="ECO:0000256" key="1">
    <source>
        <dbReference type="ARBA" id="ARBA00004417"/>
    </source>
</evidence>
<dbReference type="InterPro" id="IPR013563">
    <property type="entry name" value="Oligopep_ABC_C"/>
</dbReference>
<gene>
    <name evidence="9" type="ORF">dsmv_3561</name>
</gene>
<dbReference type="AlphaFoldDB" id="S7T7V9"/>
<evidence type="ECO:0000256" key="5">
    <source>
        <dbReference type="ARBA" id="ARBA00022741"/>
    </source>
</evidence>
<dbReference type="NCBIfam" id="TIGR01727">
    <property type="entry name" value="oligo_HPY"/>
    <property type="match status" value="2"/>
</dbReference>
<dbReference type="InterPro" id="IPR003439">
    <property type="entry name" value="ABC_transporter-like_ATP-bd"/>
</dbReference>
<dbReference type="SMART" id="SM00382">
    <property type="entry name" value="AAA"/>
    <property type="match status" value="2"/>
</dbReference>
<organism evidence="9 10">
    <name type="scientific">Desulfococcus multivorans DSM 2059</name>
    <dbReference type="NCBI Taxonomy" id="1121405"/>
    <lineage>
        <taxon>Bacteria</taxon>
        <taxon>Pseudomonadati</taxon>
        <taxon>Thermodesulfobacteriota</taxon>
        <taxon>Desulfobacteria</taxon>
        <taxon>Desulfobacterales</taxon>
        <taxon>Desulfococcaceae</taxon>
        <taxon>Desulfococcus</taxon>
    </lineage>
</organism>
<dbReference type="NCBIfam" id="NF007739">
    <property type="entry name" value="PRK10419.1"/>
    <property type="match status" value="2"/>
</dbReference>
<accession>S7T7V9</accession>
<comment type="caution">
    <text evidence="9">The sequence shown here is derived from an EMBL/GenBank/DDBJ whole genome shotgun (WGS) entry which is preliminary data.</text>
</comment>
<comment type="subcellular location">
    <subcellularLocation>
        <location evidence="1">Cell inner membrane</location>
        <topology evidence="1">Peripheral membrane protein</topology>
    </subcellularLocation>
</comment>
<dbReference type="GO" id="GO:0016887">
    <property type="term" value="F:ATP hydrolysis activity"/>
    <property type="evidence" value="ECO:0007669"/>
    <property type="project" value="InterPro"/>
</dbReference>
<protein>
    <submittedName>
        <fullName evidence="9">Oligopeptide/dipeptide ABC transporter, ATPase subunit</fullName>
    </submittedName>
</protein>
<dbReference type="CDD" id="cd03257">
    <property type="entry name" value="ABC_NikE_OppD_transporters"/>
    <property type="match status" value="2"/>
</dbReference>
<dbReference type="GO" id="GO:0005524">
    <property type="term" value="F:ATP binding"/>
    <property type="evidence" value="ECO:0007669"/>
    <property type="project" value="UniProtKB-KW"/>
</dbReference>
<dbReference type="STRING" id="897.B2D07_14790"/>
<dbReference type="SUPFAM" id="SSF52540">
    <property type="entry name" value="P-loop containing nucleoside triphosphate hydrolases"/>
    <property type="match status" value="2"/>
</dbReference>
<keyword evidence="3" id="KW-0813">Transport</keyword>
<evidence type="ECO:0000256" key="6">
    <source>
        <dbReference type="ARBA" id="ARBA00022840"/>
    </source>
</evidence>
<dbReference type="OrthoDB" id="9809450at2"/>
<dbReference type="Pfam" id="PF08352">
    <property type="entry name" value="oligo_HPY"/>
    <property type="match status" value="2"/>
</dbReference>
<dbReference type="InterPro" id="IPR017871">
    <property type="entry name" value="ABC_transporter-like_CS"/>
</dbReference>
<feature type="domain" description="ABC transporter" evidence="8">
    <location>
        <begin position="10"/>
        <end position="259"/>
    </location>
</feature>
<keyword evidence="10" id="KW-1185">Reference proteome</keyword>
<dbReference type="PATRIC" id="fig|1121405.3.peg.4161"/>
<name>S7T7V9_DESML</name>
<comment type="similarity">
    <text evidence="2">Belongs to the ABC transporter superfamily.</text>
</comment>
<evidence type="ECO:0000256" key="3">
    <source>
        <dbReference type="ARBA" id="ARBA00022448"/>
    </source>
</evidence>